<feature type="compositionally biased region" description="Low complexity" evidence="1">
    <location>
        <begin position="257"/>
        <end position="267"/>
    </location>
</feature>
<dbReference type="GeneID" id="98175206"/>
<dbReference type="PANTHER" id="PTHR36182:SF2">
    <property type="entry name" value="LYTIC POLYSACCHARIDE MONOOXYGENASE"/>
    <property type="match status" value="1"/>
</dbReference>
<sequence length="277" mass="28172">MFFTKFVMAASGLATVAQAHMKMRSPAPYTSPAIQNGPLDPSGSNFPCQAGDSGQYSGQPTKMEKGSKQILAFTGSATHSGGSCQVSITYDNPPTKQSSWKVLHSIQGGCPARNTDGNTGNDPEAKAKDEYEFPIDDDLPTGDATIGWSWLNKEGDREFYMNCAPVTITGSEGDNATFNARPEMLVANLPGVNGCTTKENVDIEFPNPGSSVETNPGAALGPPEGDCGGGSGGGKSAGGQPAGGQSAGGQAAGGESAGAAAPTSAPAIRGRRVPLRG</sequence>
<evidence type="ECO:0000256" key="2">
    <source>
        <dbReference type="SAM" id="SignalP"/>
    </source>
</evidence>
<evidence type="ECO:0008006" key="5">
    <source>
        <dbReference type="Google" id="ProtNLM"/>
    </source>
</evidence>
<protein>
    <recommendedName>
        <fullName evidence="5">Lytic polysaccharide monooxygenase</fullName>
    </recommendedName>
</protein>
<feature type="region of interest" description="Disordered" evidence="1">
    <location>
        <begin position="199"/>
        <end position="277"/>
    </location>
</feature>
<reference evidence="3 4" key="1">
    <citation type="submission" date="2024-09" db="EMBL/GenBank/DDBJ databases">
        <title>Itraconazole resistance in Madurella fahalii resulting from another homologue of gene encoding cytochrome P450 14-alpha sterol demethylase (CYP51).</title>
        <authorList>
            <person name="Yoshioka I."/>
            <person name="Fahal A.H."/>
            <person name="Kaneko S."/>
            <person name="Yaguchi T."/>
        </authorList>
    </citation>
    <scope>NUCLEOTIDE SEQUENCE [LARGE SCALE GENOMIC DNA]</scope>
    <source>
        <strain evidence="3 4">IFM 68171</strain>
    </source>
</reference>
<gene>
    <name evidence="3" type="ORF">MFIFM68171_04463</name>
</gene>
<evidence type="ECO:0000256" key="1">
    <source>
        <dbReference type="SAM" id="MobiDB-lite"/>
    </source>
</evidence>
<dbReference type="Gene3D" id="2.70.50.70">
    <property type="match status" value="1"/>
</dbReference>
<proteinExistence type="predicted"/>
<feature type="signal peptide" evidence="2">
    <location>
        <begin position="1"/>
        <end position="19"/>
    </location>
</feature>
<evidence type="ECO:0000313" key="4">
    <source>
        <dbReference type="Proteomes" id="UP001628179"/>
    </source>
</evidence>
<name>A0ABQ0G910_9PEZI</name>
<keyword evidence="2" id="KW-0732">Signal</keyword>
<dbReference type="PANTHER" id="PTHR36182">
    <property type="entry name" value="PROTEIN, PUTATIVE (AFU_ORTHOLOGUE AFUA_6G10930)-RELATED"/>
    <property type="match status" value="1"/>
</dbReference>
<accession>A0ABQ0G910</accession>
<dbReference type="Proteomes" id="UP001628179">
    <property type="component" value="Unassembled WGS sequence"/>
</dbReference>
<evidence type="ECO:0000313" key="3">
    <source>
        <dbReference type="EMBL" id="GAB1314253.1"/>
    </source>
</evidence>
<organism evidence="3 4">
    <name type="scientific">Madurella fahalii</name>
    <dbReference type="NCBI Taxonomy" id="1157608"/>
    <lineage>
        <taxon>Eukaryota</taxon>
        <taxon>Fungi</taxon>
        <taxon>Dikarya</taxon>
        <taxon>Ascomycota</taxon>
        <taxon>Pezizomycotina</taxon>
        <taxon>Sordariomycetes</taxon>
        <taxon>Sordariomycetidae</taxon>
        <taxon>Sordariales</taxon>
        <taxon>Sordariales incertae sedis</taxon>
        <taxon>Madurella</taxon>
    </lineage>
</organism>
<feature type="region of interest" description="Disordered" evidence="1">
    <location>
        <begin position="26"/>
        <end position="65"/>
    </location>
</feature>
<dbReference type="EMBL" id="BAAFSV010000002">
    <property type="protein sequence ID" value="GAB1314253.1"/>
    <property type="molecule type" value="Genomic_DNA"/>
</dbReference>
<dbReference type="RefSeq" id="XP_070915984.1">
    <property type="nucleotide sequence ID" value="XM_071059883.1"/>
</dbReference>
<keyword evidence="4" id="KW-1185">Reference proteome</keyword>
<feature type="chain" id="PRO_5047202410" description="Lytic polysaccharide monooxygenase" evidence="2">
    <location>
        <begin position="20"/>
        <end position="277"/>
    </location>
</feature>
<comment type="caution">
    <text evidence="3">The sequence shown here is derived from an EMBL/GenBank/DDBJ whole genome shotgun (WGS) entry which is preliminary data.</text>
</comment>
<feature type="compositionally biased region" description="Polar residues" evidence="1">
    <location>
        <begin position="42"/>
        <end position="60"/>
    </location>
</feature>
<feature type="compositionally biased region" description="Gly residues" evidence="1">
    <location>
        <begin position="226"/>
        <end position="256"/>
    </location>
</feature>